<accession>A0A3P7U6J3</accession>
<evidence type="ECO:0000313" key="2">
    <source>
        <dbReference type="EMBL" id="VDO30001.1"/>
    </source>
</evidence>
<keyword evidence="3" id="KW-1185">Reference proteome</keyword>
<sequence>MRMFSFTRGSALAGILSMTFSVSLGELPRGANTLLPYFFTGFKFRLRSSSCNVDSDTLNTWKHLVLFFSHPRNGDANEFRKNRTETIRNIDSLQNLLTTSIFSELSTSHDHVPVCSDYSTLFSLHFGKRDICHFTGTDSFLSSTSIQN</sequence>
<evidence type="ECO:0008006" key="4">
    <source>
        <dbReference type="Google" id="ProtNLM"/>
    </source>
</evidence>
<feature type="chain" id="PRO_5018251309" description="Secreted protein" evidence="1">
    <location>
        <begin position="26"/>
        <end position="148"/>
    </location>
</feature>
<dbReference type="EMBL" id="UZAF01016546">
    <property type="protein sequence ID" value="VDO30001.1"/>
    <property type="molecule type" value="Genomic_DNA"/>
</dbReference>
<proteinExistence type="predicted"/>
<keyword evidence="1" id="KW-0732">Signal</keyword>
<evidence type="ECO:0000256" key="1">
    <source>
        <dbReference type="SAM" id="SignalP"/>
    </source>
</evidence>
<feature type="signal peptide" evidence="1">
    <location>
        <begin position="1"/>
        <end position="25"/>
    </location>
</feature>
<evidence type="ECO:0000313" key="3">
    <source>
        <dbReference type="Proteomes" id="UP000268014"/>
    </source>
</evidence>
<gene>
    <name evidence="2" type="ORF">HPLM_LOCUS6774</name>
</gene>
<protein>
    <recommendedName>
        <fullName evidence="4">Secreted protein</fullName>
    </recommendedName>
</protein>
<dbReference type="Proteomes" id="UP000268014">
    <property type="component" value="Unassembled WGS sequence"/>
</dbReference>
<organism evidence="2 3">
    <name type="scientific">Haemonchus placei</name>
    <name type="common">Barber's pole worm</name>
    <dbReference type="NCBI Taxonomy" id="6290"/>
    <lineage>
        <taxon>Eukaryota</taxon>
        <taxon>Metazoa</taxon>
        <taxon>Ecdysozoa</taxon>
        <taxon>Nematoda</taxon>
        <taxon>Chromadorea</taxon>
        <taxon>Rhabditida</taxon>
        <taxon>Rhabditina</taxon>
        <taxon>Rhabditomorpha</taxon>
        <taxon>Strongyloidea</taxon>
        <taxon>Trichostrongylidae</taxon>
        <taxon>Haemonchus</taxon>
    </lineage>
</organism>
<name>A0A3P7U6J3_HAEPC</name>
<reference evidence="2 3" key="1">
    <citation type="submission" date="2018-11" db="EMBL/GenBank/DDBJ databases">
        <authorList>
            <consortium name="Pathogen Informatics"/>
        </authorList>
    </citation>
    <scope>NUCLEOTIDE SEQUENCE [LARGE SCALE GENOMIC DNA]</scope>
    <source>
        <strain evidence="2 3">MHpl1</strain>
    </source>
</reference>
<dbReference type="AlphaFoldDB" id="A0A3P7U6J3"/>